<evidence type="ECO:0000313" key="3">
    <source>
        <dbReference type="Proteomes" id="UP000461768"/>
    </source>
</evidence>
<dbReference type="Proteomes" id="UP000461768">
    <property type="component" value="Unassembled WGS sequence"/>
</dbReference>
<proteinExistence type="predicted"/>
<dbReference type="EMBL" id="WAGX01000003">
    <property type="protein sequence ID" value="KAB1440546.1"/>
    <property type="molecule type" value="Genomic_DNA"/>
</dbReference>
<protein>
    <submittedName>
        <fullName evidence="2">Ig-like domain-containing protein</fullName>
    </submittedName>
</protein>
<accession>A0A7V7QNF0</accession>
<comment type="caution">
    <text evidence="2">The sequence shown here is derived from an EMBL/GenBank/DDBJ whole genome shotgun (WGS) entry which is preliminary data.</text>
</comment>
<dbReference type="Pfam" id="PF02368">
    <property type="entry name" value="Big_2"/>
    <property type="match status" value="1"/>
</dbReference>
<dbReference type="SMART" id="SM00635">
    <property type="entry name" value="BID_2"/>
    <property type="match status" value="1"/>
</dbReference>
<reference evidence="2 3" key="2">
    <citation type="submission" date="2020-02" db="EMBL/GenBank/DDBJ databases">
        <title>Candidatus Galacturonibacter soehngenii shows hetero-acetogenic catabolism of galacturonic acid but lacks a canonical carbon monoxide dehydrogenase/acetyl-CoA synthase complex.</title>
        <authorList>
            <person name="Diender M."/>
            <person name="Stouten G.R."/>
            <person name="Petersen J.F."/>
            <person name="Nielsen P.H."/>
            <person name="Dueholm M.S."/>
            <person name="Pronk J.T."/>
            <person name="Van Loosdrecht M.C.M."/>
        </authorList>
    </citation>
    <scope>NUCLEOTIDE SEQUENCE [LARGE SCALE GENOMIC DNA]</scope>
    <source>
        <strain evidence="2">GalUA</strain>
    </source>
</reference>
<dbReference type="AlphaFoldDB" id="A0A7V7QNF0"/>
<evidence type="ECO:0000313" key="2">
    <source>
        <dbReference type="EMBL" id="KAB1440546.1"/>
    </source>
</evidence>
<dbReference type="InterPro" id="IPR008964">
    <property type="entry name" value="Invasin/intimin_cell_adhesion"/>
</dbReference>
<feature type="domain" description="BIG2" evidence="1">
    <location>
        <begin position="37"/>
        <end position="111"/>
    </location>
</feature>
<sequence>MIIIRSLKKITLVMTISLVMALVTPALLPVSTSITTVEAAVKLNKTNATILTGKTLKLKVKGISSKKKVTWKSSNSKIATVSSKGVVTGLKSGTVKISAKVGKKTYKCSVKVKTNQFKQGAPTIKSLESGYIHFYPMKVYYKNGELHYVARIYNRKPFRISKISKVKLAITVPDGSDEGLMIAEDSVPREIDIAFLNKDSSGNPVKLNPGKYITYDFVFSGKDVLVKNFDLTSIKKIYYVAQYDFNY</sequence>
<dbReference type="SUPFAM" id="SSF49373">
    <property type="entry name" value="Invasin/intimin cell-adhesion fragments"/>
    <property type="match status" value="1"/>
</dbReference>
<dbReference type="RefSeq" id="WP_151141095.1">
    <property type="nucleotide sequence ID" value="NZ_WAGX01000003.1"/>
</dbReference>
<evidence type="ECO:0000259" key="1">
    <source>
        <dbReference type="SMART" id="SM00635"/>
    </source>
</evidence>
<dbReference type="Gene3D" id="2.60.40.1080">
    <property type="match status" value="1"/>
</dbReference>
<dbReference type="OrthoDB" id="2047540at2"/>
<dbReference type="InterPro" id="IPR003343">
    <property type="entry name" value="Big_2"/>
</dbReference>
<name>A0A7V7QNF0_9FIRM</name>
<keyword evidence="3" id="KW-1185">Reference proteome</keyword>
<reference evidence="2 3" key="1">
    <citation type="submission" date="2019-09" db="EMBL/GenBank/DDBJ databases">
        <authorList>
            <person name="Valk L.C."/>
        </authorList>
    </citation>
    <scope>NUCLEOTIDE SEQUENCE [LARGE SCALE GENOMIC DNA]</scope>
    <source>
        <strain evidence="2">GalUA</strain>
    </source>
</reference>
<organism evidence="2 3">
    <name type="scientific">Candidatus Galacturonatibacter soehngenii</name>
    <dbReference type="NCBI Taxonomy" id="2307010"/>
    <lineage>
        <taxon>Bacteria</taxon>
        <taxon>Bacillati</taxon>
        <taxon>Bacillota</taxon>
        <taxon>Clostridia</taxon>
        <taxon>Lachnospirales</taxon>
        <taxon>Lachnospiraceae</taxon>
        <taxon>Candidatus Galacturonatibacter</taxon>
    </lineage>
</organism>
<gene>
    <name evidence="2" type="ORF">F7O84_01570</name>
</gene>